<dbReference type="Pfam" id="PF02656">
    <property type="entry name" value="DUF202"/>
    <property type="match status" value="1"/>
</dbReference>
<proteinExistence type="predicted"/>
<keyword evidence="2" id="KW-0926">Vacuole</keyword>
<feature type="non-terminal residue" evidence="10">
    <location>
        <position position="745"/>
    </location>
</feature>
<feature type="transmembrane region" description="Helical" evidence="8">
    <location>
        <begin position="680"/>
        <end position="698"/>
    </location>
</feature>
<keyword evidence="4 8" id="KW-1133">Transmembrane helix</keyword>
<dbReference type="PANTHER" id="PTHR46140">
    <property type="entry name" value="VACUOLAR TRANSPORTER CHAPERONE 1-RELATED"/>
    <property type="match status" value="1"/>
</dbReference>
<evidence type="ECO:0000256" key="4">
    <source>
        <dbReference type="ARBA" id="ARBA00022989"/>
    </source>
</evidence>
<dbReference type="Proteomes" id="UP000654370">
    <property type="component" value="Unassembled WGS sequence"/>
</dbReference>
<reference evidence="10" key="1">
    <citation type="submission" date="2020-12" db="EMBL/GenBank/DDBJ databases">
        <title>Metabolic potential, ecology and presence of endohyphal bacteria is reflected in genomic diversity of Mucoromycotina.</title>
        <authorList>
            <person name="Muszewska A."/>
            <person name="Okrasinska A."/>
            <person name="Steczkiewicz K."/>
            <person name="Drgas O."/>
            <person name="Orlowska M."/>
            <person name="Perlinska-Lenart U."/>
            <person name="Aleksandrzak-Piekarczyk T."/>
            <person name="Szatraj K."/>
            <person name="Zielenkiewicz U."/>
            <person name="Pilsyk S."/>
            <person name="Malc E."/>
            <person name="Mieczkowski P."/>
            <person name="Kruszewska J.S."/>
            <person name="Biernat P."/>
            <person name="Pawlowska J."/>
        </authorList>
    </citation>
    <scope>NUCLEOTIDE SEQUENCE</scope>
    <source>
        <strain evidence="10">WA0000067209</strain>
    </source>
</reference>
<feature type="region of interest" description="Disordered" evidence="7">
    <location>
        <begin position="529"/>
        <end position="548"/>
    </location>
</feature>
<dbReference type="InterPro" id="IPR042267">
    <property type="entry name" value="VTC_sf"/>
</dbReference>
<dbReference type="Pfam" id="PF03105">
    <property type="entry name" value="SPX"/>
    <property type="match status" value="1"/>
</dbReference>
<evidence type="ECO:0000259" key="9">
    <source>
        <dbReference type="PROSITE" id="PS51382"/>
    </source>
</evidence>
<sequence>KKKLHVRARYTAICSVHSTFLSQTMKFGRQLEEAIYPEWQLYYISYNSLKADLRIASNDGAFTDQNETNFVEKLDKDLEKVNAFHQVQLTNIQNRIDTCSQAIDSLIPGEDSAQEMTQLQEEINEIADDINRLAKFSKINYTAVIKLVKKHDRHTPYFLRPLFMVRIKQCPFWQQNYDIFLLRLSELFNKVRSGSATMSFKPSSYMGNAMPVPSLTSGTSTTVLRYFVHKDDILELKTHILRHLPVLVYNNSTTKGEDIDPPISSLYLDTSSFDAYTARVEGAPGSQLFRLRWYGSVEGNAEIAFERRTLQEDTVTEKNDRFIIKDKYVDGFIKGDDTFITKTAKKIRSNPGKTEEDAIKFEELAREVQSSILEKKLAPVLRAYYRRTAFQVPGDRSVRISLDTDICFLREDSQMWPNDQKIRRPDGQWHRPDADINYPFDNLAEDQEISRFPYAQLEIKIEQASADSRLPRWVHQLTKSEFLEEAHNFTKFVHGVSMMFDQRVALLPFWLAHVDTDVNRLPLLTSQASSSSRALESPRGGKGKQKDVQANYERGISIDDENTPLISGGSSGSTYYVEEPSAPISHVISWSKSFVESVGGLFKSDDDDNNVAKIAARKPVILPPGVKIPAKIETALRVEPKVYFANERTYFAWMSFATLLGSFSIALFNAGDSVGRISGVLYTLVSLSTFLYGMGLYYRRRELINSRAAGPYDDMAGPTAICMALLFAVGMNAYLKFNGVGPKFF</sequence>
<dbReference type="PANTHER" id="PTHR46140:SF2">
    <property type="entry name" value="VACUOLAR TRANSPORTER CHAPERONE 3 COMPLEX SUBUNIT 3-RELATED"/>
    <property type="match status" value="1"/>
</dbReference>
<evidence type="ECO:0000256" key="1">
    <source>
        <dbReference type="ARBA" id="ARBA00004128"/>
    </source>
</evidence>
<dbReference type="Pfam" id="PF09359">
    <property type="entry name" value="VTC"/>
    <property type="match status" value="1"/>
</dbReference>
<evidence type="ECO:0000256" key="3">
    <source>
        <dbReference type="ARBA" id="ARBA00022692"/>
    </source>
</evidence>
<dbReference type="AlphaFoldDB" id="A0A8H7UPF5"/>
<evidence type="ECO:0000256" key="8">
    <source>
        <dbReference type="SAM" id="Phobius"/>
    </source>
</evidence>
<dbReference type="InterPro" id="IPR018966">
    <property type="entry name" value="VTC_domain"/>
</dbReference>
<comment type="caution">
    <text evidence="10">The sequence shown here is derived from an EMBL/GenBank/DDBJ whole genome shotgun (WGS) entry which is preliminary data.</text>
</comment>
<feature type="coiled-coil region" evidence="6">
    <location>
        <begin position="109"/>
        <end position="136"/>
    </location>
</feature>
<feature type="transmembrane region" description="Helical" evidence="8">
    <location>
        <begin position="650"/>
        <end position="668"/>
    </location>
</feature>
<dbReference type="PROSITE" id="PS51382">
    <property type="entry name" value="SPX"/>
    <property type="match status" value="1"/>
</dbReference>
<comment type="subcellular location">
    <subcellularLocation>
        <location evidence="1">Vacuole membrane</location>
        <topology evidence="1">Multi-pass membrane protein</topology>
    </subcellularLocation>
</comment>
<dbReference type="InterPro" id="IPR051572">
    <property type="entry name" value="VTC_Complex_Subunit"/>
</dbReference>
<evidence type="ECO:0000256" key="2">
    <source>
        <dbReference type="ARBA" id="ARBA00022554"/>
    </source>
</evidence>
<accession>A0A8H7UPF5</accession>
<organism evidence="10 11">
    <name type="scientific">Mortierella isabellina</name>
    <name type="common">Filamentous fungus</name>
    <name type="synonym">Umbelopsis isabellina</name>
    <dbReference type="NCBI Taxonomy" id="91625"/>
    <lineage>
        <taxon>Eukaryota</taxon>
        <taxon>Fungi</taxon>
        <taxon>Fungi incertae sedis</taxon>
        <taxon>Mucoromycota</taxon>
        <taxon>Mucoromycotina</taxon>
        <taxon>Umbelopsidomycetes</taxon>
        <taxon>Umbelopsidales</taxon>
        <taxon>Umbelopsidaceae</taxon>
        <taxon>Umbelopsis</taxon>
    </lineage>
</organism>
<dbReference type="CDD" id="cd14480">
    <property type="entry name" value="SPX_VTC2_like"/>
    <property type="match status" value="1"/>
</dbReference>
<dbReference type="GO" id="GO:0033254">
    <property type="term" value="C:vacuolar transporter chaperone complex"/>
    <property type="evidence" value="ECO:0007669"/>
    <property type="project" value="TreeGrafter"/>
</dbReference>
<evidence type="ECO:0000313" key="10">
    <source>
        <dbReference type="EMBL" id="KAG2186219.1"/>
    </source>
</evidence>
<feature type="compositionally biased region" description="Low complexity" evidence="7">
    <location>
        <begin position="529"/>
        <end position="538"/>
    </location>
</feature>
<dbReference type="OrthoDB" id="6493944at2759"/>
<protein>
    <recommendedName>
        <fullName evidence="9">SPX domain-containing protein</fullName>
    </recommendedName>
</protein>
<name>A0A8H7UPF5_MORIS</name>
<feature type="domain" description="SPX" evidence="9">
    <location>
        <begin position="25"/>
        <end position="165"/>
    </location>
</feature>
<dbReference type="EMBL" id="JAEPQZ010000001">
    <property type="protein sequence ID" value="KAG2186219.1"/>
    <property type="molecule type" value="Genomic_DNA"/>
</dbReference>
<evidence type="ECO:0000256" key="7">
    <source>
        <dbReference type="SAM" id="MobiDB-lite"/>
    </source>
</evidence>
<gene>
    <name evidence="10" type="ORF">INT43_002657</name>
</gene>
<dbReference type="Gene3D" id="3.20.100.30">
    <property type="entry name" value="VTC, catalytic tunnel domain"/>
    <property type="match status" value="1"/>
</dbReference>
<dbReference type="InterPro" id="IPR004331">
    <property type="entry name" value="SPX_dom"/>
</dbReference>
<keyword evidence="11" id="KW-1185">Reference proteome</keyword>
<feature type="transmembrane region" description="Helical" evidence="8">
    <location>
        <begin position="718"/>
        <end position="735"/>
    </location>
</feature>
<dbReference type="InterPro" id="IPR003807">
    <property type="entry name" value="DUF202"/>
</dbReference>
<dbReference type="GO" id="GO:0006799">
    <property type="term" value="P:polyphosphate biosynthetic process"/>
    <property type="evidence" value="ECO:0007669"/>
    <property type="project" value="UniProtKB-ARBA"/>
</dbReference>
<evidence type="ECO:0000313" key="11">
    <source>
        <dbReference type="Proteomes" id="UP000654370"/>
    </source>
</evidence>
<keyword evidence="6" id="KW-0175">Coiled coil</keyword>
<keyword evidence="3 8" id="KW-0812">Transmembrane</keyword>
<evidence type="ECO:0000256" key="6">
    <source>
        <dbReference type="SAM" id="Coils"/>
    </source>
</evidence>
<keyword evidence="5 8" id="KW-0472">Membrane</keyword>
<evidence type="ECO:0000256" key="5">
    <source>
        <dbReference type="ARBA" id="ARBA00023136"/>
    </source>
</evidence>
<dbReference type="GO" id="GO:0000329">
    <property type="term" value="C:fungal-type vacuole membrane"/>
    <property type="evidence" value="ECO:0007669"/>
    <property type="project" value="TreeGrafter"/>
</dbReference>